<dbReference type="SMART" id="SM00888">
    <property type="entry name" value="EF1_GNE"/>
    <property type="match status" value="1"/>
</dbReference>
<feature type="region of interest" description="Disordered" evidence="5">
    <location>
        <begin position="68"/>
        <end position="110"/>
    </location>
</feature>
<keyword evidence="3 4" id="KW-0648">Protein biosynthesis</keyword>
<dbReference type="GO" id="GO:0003746">
    <property type="term" value="F:translation elongation factor activity"/>
    <property type="evidence" value="ECO:0007669"/>
    <property type="project" value="UniProtKB-KW"/>
</dbReference>
<sequence length="220" mass="24777">MGFGDLKTDAGIKSLNEYLADKSYIEGYVATQADTAILKAIASAPNNKYPHVLRWYNHINSFTVGEQSSFSGETKDANEYGPRGTEQAKVNDDDIDLFGDEESEEETEEEKRIKEKRLADYHAKKATKTALIAKSMLVLDVKPWDDETDMAILEEKVRSIQADGLLWGTSKLMPVGYGIKKLQITAVIEDDKIFTDWLEEEILKFSDHVQSMDIAAFNKL</sequence>
<evidence type="ECO:0000313" key="8">
    <source>
        <dbReference type="Proteomes" id="UP001652625"/>
    </source>
</evidence>
<accession>A0ABM4CT41</accession>
<evidence type="ECO:0000256" key="4">
    <source>
        <dbReference type="RuleBase" id="RU003791"/>
    </source>
</evidence>
<dbReference type="InterPro" id="IPR014038">
    <property type="entry name" value="EF1B_bsu/dsu_GNE"/>
</dbReference>
<dbReference type="CDD" id="cd10308">
    <property type="entry name" value="GST_C_eEF1b_like"/>
    <property type="match status" value="1"/>
</dbReference>
<dbReference type="PANTHER" id="PTHR11595:SF21">
    <property type="entry name" value="ELONGATION FACTOR 1-BETA"/>
    <property type="match status" value="1"/>
</dbReference>
<evidence type="ECO:0000256" key="2">
    <source>
        <dbReference type="ARBA" id="ARBA00022768"/>
    </source>
</evidence>
<dbReference type="InterPro" id="IPR049720">
    <property type="entry name" value="EF1B_bsu/dsu"/>
</dbReference>
<reference evidence="9" key="1">
    <citation type="submission" date="2025-08" db="UniProtKB">
        <authorList>
            <consortium name="RefSeq"/>
        </authorList>
    </citation>
    <scope>IDENTIFICATION</scope>
</reference>
<dbReference type="Gene3D" id="3.30.70.60">
    <property type="match status" value="1"/>
</dbReference>
<comment type="similarity">
    <text evidence="1 4">Belongs to the EF-1-beta/EF-1-delta family.</text>
</comment>
<feature type="domain" description="Elongation factor 1 beta central acidic region eukaryote" evidence="7">
    <location>
        <begin position="97"/>
        <end position="125"/>
    </location>
</feature>
<dbReference type="InterPro" id="IPR036282">
    <property type="entry name" value="Glutathione-S-Trfase_C_sf"/>
</dbReference>
<dbReference type="InterPro" id="IPR036219">
    <property type="entry name" value="eEF-1beta-like_sf"/>
</dbReference>
<dbReference type="CDD" id="cd00292">
    <property type="entry name" value="EF1B"/>
    <property type="match status" value="1"/>
</dbReference>
<evidence type="ECO:0000256" key="5">
    <source>
        <dbReference type="SAM" id="MobiDB-lite"/>
    </source>
</evidence>
<evidence type="ECO:0000313" key="9">
    <source>
        <dbReference type="RefSeq" id="XP_065665076.1"/>
    </source>
</evidence>
<dbReference type="RefSeq" id="XP_065665076.1">
    <property type="nucleotide sequence ID" value="XM_065809004.1"/>
</dbReference>
<feature type="domain" description="Translation elongation factor EF1B beta/delta subunit guanine nucleotide exchange" evidence="6">
    <location>
        <begin position="134"/>
        <end position="220"/>
    </location>
</feature>
<organism evidence="8 9">
    <name type="scientific">Hydra vulgaris</name>
    <name type="common">Hydra</name>
    <name type="synonym">Hydra attenuata</name>
    <dbReference type="NCBI Taxonomy" id="6087"/>
    <lineage>
        <taxon>Eukaryota</taxon>
        <taxon>Metazoa</taxon>
        <taxon>Cnidaria</taxon>
        <taxon>Hydrozoa</taxon>
        <taxon>Hydroidolina</taxon>
        <taxon>Anthoathecata</taxon>
        <taxon>Aplanulata</taxon>
        <taxon>Hydridae</taxon>
        <taxon>Hydra</taxon>
    </lineage>
</organism>
<dbReference type="Pfam" id="PF10587">
    <property type="entry name" value="EF-1_beta_acid"/>
    <property type="match status" value="1"/>
</dbReference>
<keyword evidence="2 4" id="KW-0251">Elongation factor</keyword>
<dbReference type="SUPFAM" id="SSF54984">
    <property type="entry name" value="eEF-1beta-like"/>
    <property type="match status" value="1"/>
</dbReference>
<dbReference type="SMART" id="SM01182">
    <property type="entry name" value="EF-1_beta_acid"/>
    <property type="match status" value="1"/>
</dbReference>
<evidence type="ECO:0000259" key="6">
    <source>
        <dbReference type="SMART" id="SM00888"/>
    </source>
</evidence>
<keyword evidence="8" id="KW-1185">Reference proteome</keyword>
<dbReference type="InterPro" id="IPR001326">
    <property type="entry name" value="Transl_elong_EF1B_B/D_CS"/>
</dbReference>
<evidence type="ECO:0000256" key="1">
    <source>
        <dbReference type="ARBA" id="ARBA00007411"/>
    </source>
</evidence>
<gene>
    <name evidence="9" type="primary">LOC100205017</name>
</gene>
<name>A0ABM4CT41_HYDVU</name>
<evidence type="ECO:0000259" key="7">
    <source>
        <dbReference type="SMART" id="SM01182"/>
    </source>
</evidence>
<proteinExistence type="inferred from homology"/>
<feature type="compositionally biased region" description="Acidic residues" evidence="5">
    <location>
        <begin position="93"/>
        <end position="108"/>
    </location>
</feature>
<dbReference type="Pfam" id="PF00736">
    <property type="entry name" value="EF1_GNE"/>
    <property type="match status" value="1"/>
</dbReference>
<dbReference type="SUPFAM" id="SSF47616">
    <property type="entry name" value="GST C-terminal domain-like"/>
    <property type="match status" value="1"/>
</dbReference>
<dbReference type="PANTHER" id="PTHR11595">
    <property type="entry name" value="EF-HAND AND COILED-COIL DOMAIN-CONTAINING FAMILY MEMBER"/>
    <property type="match status" value="1"/>
</dbReference>
<dbReference type="InterPro" id="IPR014717">
    <property type="entry name" value="Transl_elong_EF1B/ribsomal_bS6"/>
</dbReference>
<dbReference type="Proteomes" id="UP001652625">
    <property type="component" value="Chromosome 11"/>
</dbReference>
<evidence type="ECO:0000256" key="3">
    <source>
        <dbReference type="ARBA" id="ARBA00022917"/>
    </source>
</evidence>
<dbReference type="Gene3D" id="1.20.1050.130">
    <property type="match status" value="1"/>
</dbReference>
<protein>
    <submittedName>
        <fullName evidence="9">Elongation factor 1-beta isoform X2</fullName>
    </submittedName>
</protein>
<dbReference type="InterPro" id="IPR018940">
    <property type="entry name" value="EF-1_beta_acid_region_euk"/>
</dbReference>
<dbReference type="PROSITE" id="PS00825">
    <property type="entry name" value="EF1BD_2"/>
    <property type="match status" value="1"/>
</dbReference>
<dbReference type="GeneID" id="100205017"/>